<organism evidence="2 3">
    <name type="scientific">Blattamonas nauphoetae</name>
    <dbReference type="NCBI Taxonomy" id="2049346"/>
    <lineage>
        <taxon>Eukaryota</taxon>
        <taxon>Metamonada</taxon>
        <taxon>Preaxostyla</taxon>
        <taxon>Oxymonadida</taxon>
        <taxon>Blattamonas</taxon>
    </lineage>
</organism>
<dbReference type="SUPFAM" id="SSF51126">
    <property type="entry name" value="Pectin lyase-like"/>
    <property type="match status" value="1"/>
</dbReference>
<protein>
    <submittedName>
        <fullName evidence="2">Uncharacterized protein</fullName>
    </submittedName>
</protein>
<gene>
    <name evidence="2" type="ORF">BLNAU_15269</name>
</gene>
<evidence type="ECO:0000256" key="1">
    <source>
        <dbReference type="SAM" id="Phobius"/>
    </source>
</evidence>
<reference evidence="2 3" key="1">
    <citation type="journal article" date="2022" name="bioRxiv">
        <title>Genomics of Preaxostyla Flagellates Illuminates Evolutionary Transitions and the Path Towards Mitochondrial Loss.</title>
        <authorList>
            <person name="Novak L.V.F."/>
            <person name="Treitli S.C."/>
            <person name="Pyrih J."/>
            <person name="Halakuc P."/>
            <person name="Pipaliya S.V."/>
            <person name="Vacek V."/>
            <person name="Brzon O."/>
            <person name="Soukal P."/>
            <person name="Eme L."/>
            <person name="Dacks J.B."/>
            <person name="Karnkowska A."/>
            <person name="Elias M."/>
            <person name="Hampl V."/>
        </authorList>
    </citation>
    <scope>NUCLEOTIDE SEQUENCE [LARGE SCALE GENOMIC DNA]</scope>
    <source>
        <strain evidence="2">NAU3</strain>
        <tissue evidence="2">Gut</tissue>
    </source>
</reference>
<dbReference type="Proteomes" id="UP001281761">
    <property type="component" value="Unassembled WGS sequence"/>
</dbReference>
<keyword evidence="3" id="KW-1185">Reference proteome</keyword>
<evidence type="ECO:0000313" key="3">
    <source>
        <dbReference type="Proteomes" id="UP001281761"/>
    </source>
</evidence>
<accession>A0ABQ9XEN1</accession>
<comment type="caution">
    <text evidence="2">The sequence shown here is derived from an EMBL/GenBank/DDBJ whole genome shotgun (WGS) entry which is preliminary data.</text>
</comment>
<dbReference type="InterPro" id="IPR011050">
    <property type="entry name" value="Pectin_lyase_fold/virulence"/>
</dbReference>
<dbReference type="EMBL" id="JARBJD010000149">
    <property type="protein sequence ID" value="KAK2949787.1"/>
    <property type="molecule type" value="Genomic_DNA"/>
</dbReference>
<keyword evidence="1" id="KW-1133">Transmembrane helix</keyword>
<proteinExistence type="predicted"/>
<sequence length="1243" mass="132839">MLADNGILQDILAMVDKVIDLSSTDDPASFTFDSNVDFESIRDVVLKEQRRHSRTSDRECLNIDGWVEQKSTFIESTNSAVGLSPLIASPNNLGELLTNKLTLISSINQSQQNTVHSQLSTNLAYFGVPEDCIAPIERTISVVGNTLSSTSQHFPLGTGPLLDLSSHNPRDTIELLIKVDSSLLTSSIVNVTSCPWDAEREMSHALSQQVVSSSVTESTNHLSGACCVGMSSKGSLLAQNASFTFCTADVPTFENNQSMTRQELTEAPTLYYFKNCTFRDLSGSLGGAICLNVDASLRVENCTFVSCRVDGNNSAGGAVFASKLGNAETTLTISTSVFQSCLSASIGGAASSWNLSATFNKCVFISCSSSLSGGAIHYRNRTANHNHPILLDACCFINCSSAGTGGCVATQCALLYVTSSSFIKSHAHDGGSLYSSSLTYLTVSDSIFINSTADKAGGAIDLSVNNSFGCISISSTLFQFCQQTDFAGHGGGALCLGNLPFIQLDSVHFRDCFSKANRGHDVSFDGTLDSFHSEAVVHCDSTSKRPNVLIGGSKTVNSTVIPCPSSIARVVSLTSTMLNTTTATLTLTLNVSVSWKVLVVVQKLATPSKDVKTNPPQLLIFTFGSSSYSTAIRSKEGTCVVDLSPDGVLQPPLEEYRVVTVCVPGYDVSVADQLIPLPPIPKITSTTCNLDGSGRYAVVEVAGVLISSGAYSVHLKNSADLSFEIVFTGTSEGSTSVSAAALPLVGSNAMLEYGSNYEVDSVRSLADPDRRIELSDDLAFSVPVPVGLVSGKVGELDEATESSLNVTFHSSGLMGDCSYKLVLTDQSHPSITRTIDLETDALGMLKELTVVLFDSGDGREGLGLQYGHDYKVTSMVESMTQTPVFVVDFVLRMPAEPSRIVNVQCSLADDGQNALVVLIGREVDAGAYNVILDNGVELIVVFNGSQTAERCSQETRVLVVGADKILAFGSVHRVVTVHLVGDSESTVLIDDRFNTFMIPTGPDEPVRVKTISCSNTNSNWTIVTLTGTGFTLKGTYNLSLSGVPKNDLQSSSPHLLTIAVSVSEADATCASSLPLQLYPAAGAILHYGYNYTATRLTNGTGDGIIPRGISFTTIDEIKPSSSNGFALWLIPLLSVVSLIGITIIILLVIVLKHRLQPKKAARTQDETWVMDEKMEDISTYREFSDDDIIHSNKDQSVAMLDSQQNTFGFSDDENGVEMTETTRQENSWLNHIPCPLTKISKYA</sequence>
<keyword evidence="1" id="KW-0472">Membrane</keyword>
<evidence type="ECO:0000313" key="2">
    <source>
        <dbReference type="EMBL" id="KAK2949787.1"/>
    </source>
</evidence>
<keyword evidence="1" id="KW-0812">Transmembrane</keyword>
<feature type="transmembrane region" description="Helical" evidence="1">
    <location>
        <begin position="1125"/>
        <end position="1151"/>
    </location>
</feature>
<name>A0ABQ9XEN1_9EUKA</name>